<accession>A0A5K3G0T5</accession>
<dbReference type="InterPro" id="IPR004269">
    <property type="entry name" value="Folate_rcpt"/>
</dbReference>
<protein>
    <submittedName>
        <fullName evidence="6">Folate_rec domain-containing protein</fullName>
    </submittedName>
</protein>
<dbReference type="AlphaFoldDB" id="A0A5K3G0T5"/>
<comment type="similarity">
    <text evidence="1">Belongs to the folate receptor family.</text>
</comment>
<evidence type="ECO:0000256" key="2">
    <source>
        <dbReference type="ARBA" id="ARBA00022729"/>
    </source>
</evidence>
<feature type="chain" id="PRO_5024412834" evidence="4">
    <location>
        <begin position="23"/>
        <end position="193"/>
    </location>
</feature>
<evidence type="ECO:0000259" key="5">
    <source>
        <dbReference type="Pfam" id="PF03024"/>
    </source>
</evidence>
<feature type="signal peptide" evidence="4">
    <location>
        <begin position="1"/>
        <end position="22"/>
    </location>
</feature>
<evidence type="ECO:0000313" key="6">
    <source>
        <dbReference type="WBParaSite" id="MCU_013680-RA"/>
    </source>
</evidence>
<dbReference type="PANTHER" id="PTHR10517">
    <property type="entry name" value="FOLATE RECEPTOR"/>
    <property type="match status" value="1"/>
</dbReference>
<keyword evidence="3" id="KW-1015">Disulfide bond</keyword>
<reference evidence="6" key="1">
    <citation type="submission" date="2019-11" db="UniProtKB">
        <authorList>
            <consortium name="WormBaseParasite"/>
        </authorList>
    </citation>
    <scope>IDENTIFICATION</scope>
</reference>
<keyword evidence="2 4" id="KW-0732">Signal</keyword>
<feature type="domain" description="Folate receptor-like" evidence="5">
    <location>
        <begin position="37"/>
        <end position="193"/>
    </location>
</feature>
<evidence type="ECO:0000256" key="4">
    <source>
        <dbReference type="SAM" id="SignalP"/>
    </source>
</evidence>
<dbReference type="GO" id="GO:0009897">
    <property type="term" value="C:external side of plasma membrane"/>
    <property type="evidence" value="ECO:0007669"/>
    <property type="project" value="TreeGrafter"/>
</dbReference>
<dbReference type="InterPro" id="IPR018143">
    <property type="entry name" value="Folate_rcpt-like"/>
</dbReference>
<dbReference type="WBParaSite" id="MCU_013680-RA">
    <property type="protein sequence ID" value="MCU_013680-RA"/>
    <property type="gene ID" value="MCU_013680"/>
</dbReference>
<organism evidence="6">
    <name type="scientific">Mesocestoides corti</name>
    <name type="common">Flatworm</name>
    <dbReference type="NCBI Taxonomy" id="53468"/>
    <lineage>
        <taxon>Eukaryota</taxon>
        <taxon>Metazoa</taxon>
        <taxon>Spiralia</taxon>
        <taxon>Lophotrochozoa</taxon>
        <taxon>Platyhelminthes</taxon>
        <taxon>Cestoda</taxon>
        <taxon>Eucestoda</taxon>
        <taxon>Cyclophyllidea</taxon>
        <taxon>Mesocestoididae</taxon>
        <taxon>Mesocestoides</taxon>
    </lineage>
</organism>
<dbReference type="Pfam" id="PF03024">
    <property type="entry name" value="Folate_rec"/>
    <property type="match status" value="1"/>
</dbReference>
<name>A0A5K3G0T5_MESCO</name>
<sequence length="193" mass="21545">MLANAILFAICLPLVTITGKSANRLLDITDVDSYVDMCQESEHQKQRPSPEYGLTSCTAWKNNSCCTAATATSITSEKLHGFNFEVCGKMSSACLAFFHDDHCLVKCSPNLGPWLVQLSSSRFNERAFKVPLCESDCNSWYDACKNDKTCATNWNSGGFDWESGENACRKGFHCLKISEIYRSAVSFCERVWD</sequence>
<dbReference type="GO" id="GO:0038023">
    <property type="term" value="F:signaling receptor activity"/>
    <property type="evidence" value="ECO:0007669"/>
    <property type="project" value="TreeGrafter"/>
</dbReference>
<evidence type="ECO:0000256" key="1">
    <source>
        <dbReference type="ARBA" id="ARBA00007932"/>
    </source>
</evidence>
<proteinExistence type="inferred from homology"/>
<dbReference type="PANTHER" id="PTHR10517:SF14">
    <property type="entry name" value="FOLATE RECEPTOR 1-RELATED"/>
    <property type="match status" value="1"/>
</dbReference>
<evidence type="ECO:0000256" key="3">
    <source>
        <dbReference type="ARBA" id="ARBA00023157"/>
    </source>
</evidence>